<dbReference type="Pfam" id="PF04542">
    <property type="entry name" value="Sigma70_r2"/>
    <property type="match status" value="1"/>
</dbReference>
<dbReference type="SUPFAM" id="SSF88946">
    <property type="entry name" value="Sigma2 domain of RNA polymerase sigma factors"/>
    <property type="match status" value="1"/>
</dbReference>
<dbReference type="RefSeq" id="WP_213656485.1">
    <property type="nucleotide sequence ID" value="NZ_BOSL01000021.1"/>
</dbReference>
<organism evidence="9 10">
    <name type="scientific">Paenibacillus vini</name>
    <dbReference type="NCBI Taxonomy" id="1476024"/>
    <lineage>
        <taxon>Bacteria</taxon>
        <taxon>Bacillati</taxon>
        <taxon>Bacillota</taxon>
        <taxon>Bacilli</taxon>
        <taxon>Bacillales</taxon>
        <taxon>Paenibacillaceae</taxon>
        <taxon>Paenibacillus</taxon>
    </lineage>
</organism>
<dbReference type="NCBIfam" id="TIGR02937">
    <property type="entry name" value="sigma70-ECF"/>
    <property type="match status" value="1"/>
</dbReference>
<dbReference type="Pfam" id="PF08281">
    <property type="entry name" value="Sigma70_r4_2"/>
    <property type="match status" value="1"/>
</dbReference>
<evidence type="ECO:0000313" key="9">
    <source>
        <dbReference type="EMBL" id="GIP55585.1"/>
    </source>
</evidence>
<dbReference type="PANTHER" id="PTHR43133:SF8">
    <property type="entry name" value="RNA POLYMERASE SIGMA FACTOR HI_1459-RELATED"/>
    <property type="match status" value="1"/>
</dbReference>
<dbReference type="EMBL" id="BOSL01000021">
    <property type="protein sequence ID" value="GIP55585.1"/>
    <property type="molecule type" value="Genomic_DNA"/>
</dbReference>
<evidence type="ECO:0000256" key="4">
    <source>
        <dbReference type="ARBA" id="ARBA00023125"/>
    </source>
</evidence>
<keyword evidence="2" id="KW-0805">Transcription regulation</keyword>
<evidence type="ECO:0000256" key="1">
    <source>
        <dbReference type="ARBA" id="ARBA00010641"/>
    </source>
</evidence>
<evidence type="ECO:0000259" key="7">
    <source>
        <dbReference type="Pfam" id="PF04542"/>
    </source>
</evidence>
<dbReference type="InterPro" id="IPR039425">
    <property type="entry name" value="RNA_pol_sigma-70-like"/>
</dbReference>
<keyword evidence="5" id="KW-0804">Transcription</keyword>
<feature type="region of interest" description="Disordered" evidence="6">
    <location>
        <begin position="179"/>
        <end position="201"/>
    </location>
</feature>
<keyword evidence="3" id="KW-0731">Sigma factor</keyword>
<keyword evidence="10" id="KW-1185">Reference proteome</keyword>
<keyword evidence="4" id="KW-0238">DNA-binding</keyword>
<dbReference type="InterPro" id="IPR013324">
    <property type="entry name" value="RNA_pol_sigma_r3/r4-like"/>
</dbReference>
<dbReference type="InterPro" id="IPR013325">
    <property type="entry name" value="RNA_pol_sigma_r2"/>
</dbReference>
<evidence type="ECO:0000256" key="6">
    <source>
        <dbReference type="SAM" id="MobiDB-lite"/>
    </source>
</evidence>
<reference evidence="9 10" key="1">
    <citation type="submission" date="2021-03" db="EMBL/GenBank/DDBJ databases">
        <title>Antimicrobial resistance genes in bacteria isolated from Japanese honey, and their potential for conferring macrolide and lincosamide resistance in the American foulbrood pathogen Paenibacillus larvae.</title>
        <authorList>
            <person name="Okamoto M."/>
            <person name="Kumagai M."/>
            <person name="Kanamori H."/>
            <person name="Takamatsu D."/>
        </authorList>
    </citation>
    <scope>NUCLEOTIDE SEQUENCE [LARGE SCALE GENOMIC DNA]</scope>
    <source>
        <strain evidence="9 10">J42TS3</strain>
    </source>
</reference>
<evidence type="ECO:0008006" key="11">
    <source>
        <dbReference type="Google" id="ProtNLM"/>
    </source>
</evidence>
<comment type="similarity">
    <text evidence="1">Belongs to the sigma-70 factor family. ECF subfamily.</text>
</comment>
<evidence type="ECO:0000256" key="5">
    <source>
        <dbReference type="ARBA" id="ARBA00023163"/>
    </source>
</evidence>
<dbReference type="SUPFAM" id="SSF88659">
    <property type="entry name" value="Sigma3 and sigma4 domains of RNA polymerase sigma factors"/>
    <property type="match status" value="1"/>
</dbReference>
<dbReference type="Proteomes" id="UP000679992">
    <property type="component" value="Unassembled WGS sequence"/>
</dbReference>
<comment type="caution">
    <text evidence="9">The sequence shown here is derived from an EMBL/GenBank/DDBJ whole genome shotgun (WGS) entry which is preliminary data.</text>
</comment>
<gene>
    <name evidence="9" type="ORF">J42TS3_46200</name>
</gene>
<dbReference type="PANTHER" id="PTHR43133">
    <property type="entry name" value="RNA POLYMERASE ECF-TYPE SIGMA FACTO"/>
    <property type="match status" value="1"/>
</dbReference>
<feature type="domain" description="RNA polymerase sigma-70 region 2" evidence="7">
    <location>
        <begin position="25"/>
        <end position="90"/>
    </location>
</feature>
<dbReference type="Gene3D" id="1.10.10.10">
    <property type="entry name" value="Winged helix-like DNA-binding domain superfamily/Winged helix DNA-binding domain"/>
    <property type="match status" value="1"/>
</dbReference>
<dbReference type="InterPro" id="IPR036388">
    <property type="entry name" value="WH-like_DNA-bd_sf"/>
</dbReference>
<dbReference type="InterPro" id="IPR007627">
    <property type="entry name" value="RNA_pol_sigma70_r2"/>
</dbReference>
<accession>A0ABQ4MJJ1</accession>
<evidence type="ECO:0000256" key="2">
    <source>
        <dbReference type="ARBA" id="ARBA00023015"/>
    </source>
</evidence>
<dbReference type="Gene3D" id="1.10.1740.10">
    <property type="match status" value="1"/>
</dbReference>
<dbReference type="InterPro" id="IPR014284">
    <property type="entry name" value="RNA_pol_sigma-70_dom"/>
</dbReference>
<name>A0ABQ4MJJ1_9BACL</name>
<protein>
    <recommendedName>
        <fullName evidence="11">RNA polymerase</fullName>
    </recommendedName>
</protein>
<proteinExistence type="inferred from homology"/>
<evidence type="ECO:0000313" key="10">
    <source>
        <dbReference type="Proteomes" id="UP000679992"/>
    </source>
</evidence>
<evidence type="ECO:0000259" key="8">
    <source>
        <dbReference type="Pfam" id="PF08281"/>
    </source>
</evidence>
<evidence type="ECO:0000256" key="3">
    <source>
        <dbReference type="ARBA" id="ARBA00023082"/>
    </source>
</evidence>
<sequence length="266" mass="29863">MHNEIEEGLSATADRKGLSDISEWIGAHQQALRLYCRSLAGSPWEGDDLAQDTWLKVWSALLGGKDDEQITRAYLYRIARNAWIDRSRKRMVSTVREPLEDELHVPQISPLEIYTAMETLVQTLVPAQRTALLLIDILKYSAAEAAKLIGSTEGAVKAALHRARTKLKMAVAVNNDDKGYRAKDGAKERTEDRATEGDKSETDELMTYAYLEAFRQQNTTAMVMLMNDSAPKEAVVSLLHARQKAERPQIRTHSPSIHNLYMQLAA</sequence>
<feature type="domain" description="RNA polymerase sigma factor 70 region 4 type 2" evidence="8">
    <location>
        <begin position="116"/>
        <end position="167"/>
    </location>
</feature>
<dbReference type="InterPro" id="IPR013249">
    <property type="entry name" value="RNA_pol_sigma70_r4_t2"/>
</dbReference>